<dbReference type="PROSITE" id="PS51686">
    <property type="entry name" value="SAM_MT_RSMB_NOP"/>
    <property type="match status" value="1"/>
</dbReference>
<dbReference type="Gene3D" id="3.30.70.1170">
    <property type="entry name" value="Sun protein, domain 3"/>
    <property type="match status" value="1"/>
</dbReference>
<evidence type="ECO:0000256" key="9">
    <source>
        <dbReference type="ARBA" id="ARBA00022884"/>
    </source>
</evidence>
<feature type="binding site" evidence="13">
    <location>
        <begin position="261"/>
        <end position="267"/>
    </location>
    <ligand>
        <name>S-adenosyl-L-methionine</name>
        <dbReference type="ChEBI" id="CHEBI:59789"/>
    </ligand>
</feature>
<comment type="caution">
    <text evidence="14">The sequence shown here is derived from an EMBL/GenBank/DDBJ whole genome shotgun (WGS) entry which is preliminary data.</text>
</comment>
<comment type="similarity">
    <text evidence="13">Belongs to the class I-like SAM-binding methyltransferase superfamily. RsmB/NOP family.</text>
</comment>
<protein>
    <recommendedName>
        <fullName evidence="3">16S rRNA (cytosine(967)-C(5))-methyltransferase</fullName>
        <ecNumber evidence="3">2.1.1.176</ecNumber>
    </recommendedName>
    <alternativeName>
        <fullName evidence="10">16S rRNA m5C967 methyltransferase</fullName>
    </alternativeName>
    <alternativeName>
        <fullName evidence="11">rRNA (cytosine-C(5)-)-methyltransferase RsmB</fullName>
    </alternativeName>
</protein>
<dbReference type="Gene3D" id="1.10.940.10">
    <property type="entry name" value="NusB-like"/>
    <property type="match status" value="1"/>
</dbReference>
<evidence type="ECO:0000256" key="10">
    <source>
        <dbReference type="ARBA" id="ARBA00030399"/>
    </source>
</evidence>
<dbReference type="InterPro" id="IPR006027">
    <property type="entry name" value="NusB_RsmB_TIM44"/>
</dbReference>
<evidence type="ECO:0000256" key="13">
    <source>
        <dbReference type="PROSITE-ProRule" id="PRU01023"/>
    </source>
</evidence>
<dbReference type="NCBIfam" id="TIGR00563">
    <property type="entry name" value="rsmB"/>
    <property type="match status" value="1"/>
</dbReference>
<dbReference type="Pfam" id="PF01029">
    <property type="entry name" value="NusB"/>
    <property type="match status" value="1"/>
</dbReference>
<keyword evidence="8 13" id="KW-0949">S-adenosyl-L-methionine</keyword>
<dbReference type="RefSeq" id="WP_259057113.1">
    <property type="nucleotide sequence ID" value="NZ_JANTZA010000008.1"/>
</dbReference>
<evidence type="ECO:0000256" key="3">
    <source>
        <dbReference type="ARBA" id="ARBA00012140"/>
    </source>
</evidence>
<keyword evidence="6 13" id="KW-0489">Methyltransferase</keyword>
<comment type="catalytic activity">
    <reaction evidence="12">
        <text>cytidine(967) in 16S rRNA + S-adenosyl-L-methionine = 5-methylcytidine(967) in 16S rRNA + S-adenosyl-L-homocysteine + H(+)</text>
        <dbReference type="Rhea" id="RHEA:42748"/>
        <dbReference type="Rhea" id="RHEA-COMP:10219"/>
        <dbReference type="Rhea" id="RHEA-COMP:10220"/>
        <dbReference type="ChEBI" id="CHEBI:15378"/>
        <dbReference type="ChEBI" id="CHEBI:57856"/>
        <dbReference type="ChEBI" id="CHEBI:59789"/>
        <dbReference type="ChEBI" id="CHEBI:74483"/>
        <dbReference type="ChEBI" id="CHEBI:82748"/>
        <dbReference type="EC" id="2.1.1.176"/>
    </reaction>
</comment>
<dbReference type="EMBL" id="JANUBB010000008">
    <property type="protein sequence ID" value="MCS3952152.1"/>
    <property type="molecule type" value="Genomic_DNA"/>
</dbReference>
<comment type="function">
    <text evidence="1">Specifically methylates the cytosine at position 967 (m5C967) of 16S rRNA.</text>
</comment>
<feature type="binding site" evidence="13">
    <location>
        <position position="285"/>
    </location>
    <ligand>
        <name>S-adenosyl-L-methionine</name>
        <dbReference type="ChEBI" id="CHEBI:59789"/>
    </ligand>
</feature>
<feature type="binding site" evidence="13">
    <location>
        <position position="313"/>
    </location>
    <ligand>
        <name>S-adenosyl-L-methionine</name>
        <dbReference type="ChEBI" id="CHEBI:59789"/>
    </ligand>
</feature>
<evidence type="ECO:0000256" key="1">
    <source>
        <dbReference type="ARBA" id="ARBA00002724"/>
    </source>
</evidence>
<sequence>MDVTIDTVSPARVHALDHLERVRKDDAFVDKLTIEDADARTRRQARELVAGVTRQRRWLDFVLGEAYHGDYDSMEHRLQEILRLGLYELLFQSTPTHAAVDEYVELAKQALRPGAGNLVNGVLRTIDRDREHIPTPDTGDDANDLALRYSHPTWMVQRWLDRFGLDETTELLRANNRRPMYSVRINPLRTSEADVAAWLDEHDVVNVDSPYLDRYLRLKRLQALIAGDLLDDGHVAVQDESAGLVVQLLDPQPGETLIDGCAAPGGKAMHAAARMEGTGTIYAVDRDEQRLERVETAAEAQGASEMVEAETADLRAWAARPEPPQGDRVLLDVPCTGMGVLAKRAGLRWRRSMEDLEEMAELQDELLDAAAQLVRPGGLLVYSTCTTEPEENERRVEAFLARHDGFAVESADGHVPDEMVSDAGFLATFPHRHRMDGAFAARLRRDEA</sequence>
<keyword evidence="4" id="KW-0963">Cytoplasm</keyword>
<dbReference type="SUPFAM" id="SSF48013">
    <property type="entry name" value="NusB-like"/>
    <property type="match status" value="1"/>
</dbReference>
<dbReference type="InterPro" id="IPR054728">
    <property type="entry name" value="RsmB-like_ferredoxin"/>
</dbReference>
<reference evidence="14" key="1">
    <citation type="submission" date="2022-08" db="EMBL/GenBank/DDBJ databases">
        <title>Genomic Encyclopedia of Type Strains, Phase V (KMG-V): Genome sequencing to study the core and pangenomes of soil and plant-associated prokaryotes.</title>
        <authorList>
            <person name="Whitman W."/>
        </authorList>
    </citation>
    <scope>NUCLEOTIDE SEQUENCE</scope>
    <source>
        <strain evidence="14">SP2017</strain>
    </source>
</reference>
<evidence type="ECO:0000256" key="6">
    <source>
        <dbReference type="ARBA" id="ARBA00022603"/>
    </source>
</evidence>
<dbReference type="Pfam" id="PF22458">
    <property type="entry name" value="RsmF-B_ferredox"/>
    <property type="match status" value="1"/>
</dbReference>
<comment type="subcellular location">
    <subcellularLocation>
        <location evidence="2">Cytoplasm</location>
    </subcellularLocation>
</comment>
<dbReference type="EC" id="2.1.1.176" evidence="3"/>
<evidence type="ECO:0000256" key="12">
    <source>
        <dbReference type="ARBA" id="ARBA00047283"/>
    </source>
</evidence>
<feature type="active site" description="Nucleophile" evidence="13">
    <location>
        <position position="385"/>
    </location>
</feature>
<dbReference type="Proteomes" id="UP001155010">
    <property type="component" value="Unassembled WGS sequence"/>
</dbReference>
<evidence type="ECO:0000256" key="11">
    <source>
        <dbReference type="ARBA" id="ARBA00031088"/>
    </source>
</evidence>
<dbReference type="AlphaFoldDB" id="A0A9X2QZB6"/>
<evidence type="ECO:0000256" key="7">
    <source>
        <dbReference type="ARBA" id="ARBA00022679"/>
    </source>
</evidence>
<evidence type="ECO:0000256" key="5">
    <source>
        <dbReference type="ARBA" id="ARBA00022552"/>
    </source>
</evidence>
<dbReference type="GO" id="GO:0005737">
    <property type="term" value="C:cytoplasm"/>
    <property type="evidence" value="ECO:0007669"/>
    <property type="project" value="UniProtKB-SubCell"/>
</dbReference>
<evidence type="ECO:0000313" key="15">
    <source>
        <dbReference type="Proteomes" id="UP001155010"/>
    </source>
</evidence>
<dbReference type="InterPro" id="IPR001678">
    <property type="entry name" value="MeTrfase_RsmB-F_NOP2_dom"/>
</dbReference>
<dbReference type="InterPro" id="IPR004573">
    <property type="entry name" value="rRNA_ssu_MeTfrase_B"/>
</dbReference>
<proteinExistence type="inferred from homology"/>
<dbReference type="NCBIfam" id="NF011494">
    <property type="entry name" value="PRK14902.1"/>
    <property type="match status" value="1"/>
</dbReference>
<dbReference type="InterPro" id="IPR029063">
    <property type="entry name" value="SAM-dependent_MTases_sf"/>
</dbReference>
<accession>A0A9X2QZB6</accession>
<evidence type="ECO:0000313" key="14">
    <source>
        <dbReference type="EMBL" id="MCS3952152.1"/>
    </source>
</evidence>
<evidence type="ECO:0000256" key="4">
    <source>
        <dbReference type="ARBA" id="ARBA00022490"/>
    </source>
</evidence>
<dbReference type="SUPFAM" id="SSF53335">
    <property type="entry name" value="S-adenosyl-L-methionine-dependent methyltransferases"/>
    <property type="match status" value="1"/>
</dbReference>
<dbReference type="GO" id="GO:0008649">
    <property type="term" value="F:rRNA methyltransferase activity"/>
    <property type="evidence" value="ECO:0007669"/>
    <property type="project" value="InterPro"/>
</dbReference>
<dbReference type="GO" id="GO:0003723">
    <property type="term" value="F:RNA binding"/>
    <property type="evidence" value="ECO:0007669"/>
    <property type="project" value="UniProtKB-UniRule"/>
</dbReference>
<keyword evidence="5" id="KW-0698">rRNA processing</keyword>
<dbReference type="PRINTS" id="PR02008">
    <property type="entry name" value="RCMTFAMILY"/>
</dbReference>
<evidence type="ECO:0000256" key="8">
    <source>
        <dbReference type="ARBA" id="ARBA00022691"/>
    </source>
</evidence>
<dbReference type="PANTHER" id="PTHR22807:SF61">
    <property type="entry name" value="NOL1_NOP2_SUN FAMILY PROTEIN _ ANTITERMINATION NUSB DOMAIN-CONTAINING PROTEIN"/>
    <property type="match status" value="1"/>
</dbReference>
<feature type="binding site" evidence="13">
    <location>
        <position position="332"/>
    </location>
    <ligand>
        <name>S-adenosyl-L-methionine</name>
        <dbReference type="ChEBI" id="CHEBI:59789"/>
    </ligand>
</feature>
<evidence type="ECO:0000256" key="2">
    <source>
        <dbReference type="ARBA" id="ARBA00004496"/>
    </source>
</evidence>
<dbReference type="InterPro" id="IPR049560">
    <property type="entry name" value="MeTrfase_RsmB-F_NOP2_cat"/>
</dbReference>
<dbReference type="Pfam" id="PF01189">
    <property type="entry name" value="Methyltr_RsmB-F"/>
    <property type="match status" value="1"/>
</dbReference>
<keyword evidence="7 13" id="KW-0808">Transferase</keyword>
<name>A0A9X2QZB6_9BACT</name>
<dbReference type="InterPro" id="IPR035926">
    <property type="entry name" value="NusB-like_sf"/>
</dbReference>
<dbReference type="Gene3D" id="3.40.50.150">
    <property type="entry name" value="Vaccinia Virus protein VP39"/>
    <property type="match status" value="1"/>
</dbReference>
<dbReference type="InterPro" id="IPR023267">
    <property type="entry name" value="RCMT"/>
</dbReference>
<gene>
    <name evidence="14" type="ORF">GGP83_002115</name>
</gene>
<dbReference type="GO" id="GO:0006355">
    <property type="term" value="P:regulation of DNA-templated transcription"/>
    <property type="evidence" value="ECO:0007669"/>
    <property type="project" value="InterPro"/>
</dbReference>
<dbReference type="PANTHER" id="PTHR22807">
    <property type="entry name" value="NOP2 YEAST -RELATED NOL1/NOP2/FMU SUN DOMAIN-CONTAINING"/>
    <property type="match status" value="1"/>
</dbReference>
<organism evidence="14 15">
    <name type="scientific">Salinibacter ruber</name>
    <dbReference type="NCBI Taxonomy" id="146919"/>
    <lineage>
        <taxon>Bacteria</taxon>
        <taxon>Pseudomonadati</taxon>
        <taxon>Rhodothermota</taxon>
        <taxon>Rhodothermia</taxon>
        <taxon>Rhodothermales</taxon>
        <taxon>Salinibacteraceae</taxon>
        <taxon>Salinibacter</taxon>
    </lineage>
</organism>
<dbReference type="FunFam" id="3.40.50.150:FF:000022">
    <property type="entry name" value="Ribosomal RNA small subunit methyltransferase B"/>
    <property type="match status" value="1"/>
</dbReference>
<keyword evidence="9 13" id="KW-0694">RNA-binding</keyword>